<dbReference type="SUPFAM" id="SSF50939">
    <property type="entry name" value="Sialidases"/>
    <property type="match status" value="1"/>
</dbReference>
<reference evidence="3 4" key="1">
    <citation type="journal article" date="2012" name="BMC Genomics">
        <title>Comparative genomic analysis of human infective Trypanosoma cruzi lineages with the bat-restricted subspecies T. cruzi marinkellei.</title>
        <authorList>
            <person name="Franzen O."/>
            <person name="Talavera-Lopez C."/>
            <person name="Ochaya S."/>
            <person name="Butler C.E."/>
            <person name="Messenger L.A."/>
            <person name="Lewis M.D."/>
            <person name="Llewellyn M.S."/>
            <person name="Marinkelle C.J."/>
            <person name="Tyler K.M."/>
            <person name="Miles M.A."/>
            <person name="Andersson B."/>
        </authorList>
    </citation>
    <scope>NUCLEOTIDE SEQUENCE [LARGE SCALE GENOMIC DNA]</scope>
    <source>
        <strain evidence="3 4">B7</strain>
    </source>
</reference>
<dbReference type="Proteomes" id="UP000007350">
    <property type="component" value="Unassembled WGS sequence"/>
</dbReference>
<keyword evidence="4" id="KW-1185">Reference proteome</keyword>
<dbReference type="CDD" id="cd15482">
    <property type="entry name" value="Sialidase_non-viral"/>
    <property type="match status" value="1"/>
</dbReference>
<feature type="compositionally biased region" description="Basic residues" evidence="1">
    <location>
        <begin position="1"/>
        <end position="11"/>
    </location>
</feature>
<feature type="domain" description="Sialidase" evidence="2">
    <location>
        <begin position="86"/>
        <end position="259"/>
    </location>
</feature>
<proteinExistence type="predicted"/>
<dbReference type="Gene3D" id="2.120.10.10">
    <property type="match status" value="1"/>
</dbReference>
<dbReference type="EMBL" id="AHKC01018710">
    <property type="protein sequence ID" value="EKF27209.1"/>
    <property type="molecule type" value="Genomic_DNA"/>
</dbReference>
<dbReference type="InterPro" id="IPR011040">
    <property type="entry name" value="Sialidase"/>
</dbReference>
<feature type="region of interest" description="Disordered" evidence="1">
    <location>
        <begin position="202"/>
        <end position="266"/>
    </location>
</feature>
<feature type="compositionally biased region" description="Basic and acidic residues" evidence="1">
    <location>
        <begin position="17"/>
        <end position="28"/>
    </location>
</feature>
<gene>
    <name evidence="3" type="ORF">MOQ_009074</name>
</gene>
<dbReference type="AlphaFoldDB" id="K2MNI8"/>
<evidence type="ECO:0000313" key="3">
    <source>
        <dbReference type="EMBL" id="EKF27209.1"/>
    </source>
</evidence>
<comment type="caution">
    <text evidence="3">The sequence shown here is derived from an EMBL/GenBank/DDBJ whole genome shotgun (WGS) entry which is preliminary data.</text>
</comment>
<feature type="compositionally biased region" description="Polar residues" evidence="1">
    <location>
        <begin position="209"/>
        <end position="221"/>
    </location>
</feature>
<evidence type="ECO:0000256" key="1">
    <source>
        <dbReference type="SAM" id="MobiDB-lite"/>
    </source>
</evidence>
<name>K2MNI8_TRYCR</name>
<organism evidence="3 4">
    <name type="scientific">Trypanosoma cruzi marinkellei</name>
    <dbReference type="NCBI Taxonomy" id="85056"/>
    <lineage>
        <taxon>Eukaryota</taxon>
        <taxon>Discoba</taxon>
        <taxon>Euglenozoa</taxon>
        <taxon>Kinetoplastea</taxon>
        <taxon>Metakinetoplastina</taxon>
        <taxon>Trypanosomatida</taxon>
        <taxon>Trypanosomatidae</taxon>
        <taxon>Trypanosoma</taxon>
        <taxon>Schizotrypanum</taxon>
    </lineage>
</organism>
<accession>K2MNI8</accession>
<sequence>KAPRTHNRRRVTGSSGRRREGRESERQRPSMSRHHFYSAVLLLFVVMMCRGSEAAAAEENSDSMADPKFAWRDITDEDGSVESLGVPGLLKVGTDVFAVAEAQCKKKDEDNIFTGIASQLLTEPMDKVPVEVLNEAKKHTQVLEEGDSPNKKKVDVSRPTTVVNGSDIYMLAGNYSRTAATNPQGSGAGDWVLLLVKGEVSGEGDSNKKIQWNKSQRQTGTFPEGEQDSLMQLVGGGGSGVKMEDGTLVFPVEGTKKGESENNGKT</sequence>
<protein>
    <submittedName>
        <fullName evidence="3">Trans-sialidase, putative</fullName>
    </submittedName>
</protein>
<dbReference type="Pfam" id="PF13859">
    <property type="entry name" value="BNR_3"/>
    <property type="match status" value="1"/>
</dbReference>
<feature type="non-terminal residue" evidence="3">
    <location>
        <position position="266"/>
    </location>
</feature>
<dbReference type="InterPro" id="IPR036278">
    <property type="entry name" value="Sialidase_sf"/>
</dbReference>
<evidence type="ECO:0000259" key="2">
    <source>
        <dbReference type="Pfam" id="PF13859"/>
    </source>
</evidence>
<feature type="region of interest" description="Disordered" evidence="1">
    <location>
        <begin position="1"/>
        <end position="31"/>
    </location>
</feature>
<evidence type="ECO:0000313" key="4">
    <source>
        <dbReference type="Proteomes" id="UP000007350"/>
    </source>
</evidence>
<feature type="non-terminal residue" evidence="3">
    <location>
        <position position="1"/>
    </location>
</feature>
<dbReference type="OrthoDB" id="252062at2759"/>
<feature type="compositionally biased region" description="Basic and acidic residues" evidence="1">
    <location>
        <begin position="254"/>
        <end position="266"/>
    </location>
</feature>